<dbReference type="Pfam" id="PF04488">
    <property type="entry name" value="Gly_transf_sug"/>
    <property type="match status" value="1"/>
</dbReference>
<dbReference type="GO" id="GO:0000009">
    <property type="term" value="F:alpha-1,6-mannosyltransferase activity"/>
    <property type="evidence" value="ECO:0007669"/>
    <property type="project" value="InterPro"/>
</dbReference>
<gene>
    <name evidence="2" type="ORF">OHK93_004461</name>
</gene>
<evidence type="ECO:0000313" key="2">
    <source>
        <dbReference type="EMBL" id="MDI1492679.1"/>
    </source>
</evidence>
<dbReference type="Proteomes" id="UP001161017">
    <property type="component" value="Unassembled WGS sequence"/>
</dbReference>
<dbReference type="PANTHER" id="PTHR31834:SF8">
    <property type="entry name" value="TRANSFERASE, PUTATIVE (AFU_ORTHOLOGUE AFUA_6G14040)-RELATED"/>
    <property type="match status" value="1"/>
</dbReference>
<evidence type="ECO:0008006" key="4">
    <source>
        <dbReference type="Google" id="ProtNLM"/>
    </source>
</evidence>
<dbReference type="SUPFAM" id="SSF53448">
    <property type="entry name" value="Nucleotide-diphospho-sugar transferases"/>
    <property type="match status" value="1"/>
</dbReference>
<name>A0AA43QW40_9LECA</name>
<keyword evidence="3" id="KW-1185">Reference proteome</keyword>
<organism evidence="2 3">
    <name type="scientific">Ramalina farinacea</name>
    <dbReference type="NCBI Taxonomy" id="258253"/>
    <lineage>
        <taxon>Eukaryota</taxon>
        <taxon>Fungi</taxon>
        <taxon>Dikarya</taxon>
        <taxon>Ascomycota</taxon>
        <taxon>Pezizomycotina</taxon>
        <taxon>Lecanoromycetes</taxon>
        <taxon>OSLEUM clade</taxon>
        <taxon>Lecanoromycetidae</taxon>
        <taxon>Lecanorales</taxon>
        <taxon>Lecanorineae</taxon>
        <taxon>Ramalinaceae</taxon>
        <taxon>Ramalina</taxon>
    </lineage>
</organism>
<sequence>MMLSKNAPWSRRNPLLVTGATVICLLLYVINAFKPLHNLPPTPDLRPPPSIPHKIWQIFFGYSPIDQLLGAVQTWPTVNQDYQYTLMSGDGADKFVRQHYAQRPDILETFINLKFPVLRSDLLRYLILESQGGVYSDLDTTCVKPFEDWIPTNMKEEVRAVVGIEYDQGEGEPYFGMDEPIQFCQWTMATSPAHPIMQKVVLSVIQSLKQLAVKNSTTVAGLNPSDDEVITVTGPVIWSRAVMEALSEATGTLMTHKNVTGMQEPKLFGDILVLPINGFGSGQPHSQSYRGEGTAPDAMVRHMWKGSWKHGWSN</sequence>
<comment type="caution">
    <text evidence="2">The sequence shown here is derived from an EMBL/GenBank/DDBJ whole genome shotgun (WGS) entry which is preliminary data.</text>
</comment>
<dbReference type="PANTHER" id="PTHR31834">
    <property type="entry name" value="INITIATION-SPECIFIC ALPHA-1,6-MANNOSYLTRANSFERASE"/>
    <property type="match status" value="1"/>
</dbReference>
<dbReference type="Gene3D" id="3.90.550.20">
    <property type="match status" value="1"/>
</dbReference>
<accession>A0AA43QW40</accession>
<protein>
    <recommendedName>
        <fullName evidence="4">Initiation-specific alpha-1,6-mannosyltransferase</fullName>
    </recommendedName>
</protein>
<dbReference type="GO" id="GO:0006487">
    <property type="term" value="P:protein N-linked glycosylation"/>
    <property type="evidence" value="ECO:0007669"/>
    <property type="project" value="TreeGrafter"/>
</dbReference>
<proteinExistence type="inferred from homology"/>
<evidence type="ECO:0000313" key="3">
    <source>
        <dbReference type="Proteomes" id="UP001161017"/>
    </source>
</evidence>
<dbReference type="InterPro" id="IPR029044">
    <property type="entry name" value="Nucleotide-diphossugar_trans"/>
</dbReference>
<evidence type="ECO:0000256" key="1">
    <source>
        <dbReference type="ARBA" id="ARBA00009003"/>
    </source>
</evidence>
<dbReference type="AlphaFoldDB" id="A0AA43QW40"/>
<reference evidence="2" key="1">
    <citation type="journal article" date="2023" name="Genome Biol. Evol.">
        <title>First Whole Genome Sequence and Flow Cytometry Genome Size Data for the Lichen-Forming Fungus Ramalina farinacea (Ascomycota).</title>
        <authorList>
            <person name="Llewellyn T."/>
            <person name="Mian S."/>
            <person name="Hill R."/>
            <person name="Leitch I.J."/>
            <person name="Gaya E."/>
        </authorList>
    </citation>
    <scope>NUCLEOTIDE SEQUENCE</scope>
    <source>
        <strain evidence="2">LIQ254RAFAR</strain>
    </source>
</reference>
<dbReference type="EMBL" id="JAPUFD010000020">
    <property type="protein sequence ID" value="MDI1492679.1"/>
    <property type="molecule type" value="Genomic_DNA"/>
</dbReference>
<comment type="similarity">
    <text evidence="1">Belongs to the glycosyltransferase 32 family.</text>
</comment>
<dbReference type="InterPro" id="IPR039367">
    <property type="entry name" value="Och1-like"/>
</dbReference>
<dbReference type="GO" id="GO:0000136">
    <property type="term" value="C:mannan polymerase complex"/>
    <property type="evidence" value="ECO:0007669"/>
    <property type="project" value="TreeGrafter"/>
</dbReference>
<dbReference type="InterPro" id="IPR007577">
    <property type="entry name" value="GlycoTrfase_DXD_sugar-bd_CS"/>
</dbReference>